<gene>
    <name evidence="1" type="ORF">HAX54_043012</name>
</gene>
<organism evidence="1 2">
    <name type="scientific">Datura stramonium</name>
    <name type="common">Jimsonweed</name>
    <name type="synonym">Common thornapple</name>
    <dbReference type="NCBI Taxonomy" id="4076"/>
    <lineage>
        <taxon>Eukaryota</taxon>
        <taxon>Viridiplantae</taxon>
        <taxon>Streptophyta</taxon>
        <taxon>Embryophyta</taxon>
        <taxon>Tracheophyta</taxon>
        <taxon>Spermatophyta</taxon>
        <taxon>Magnoliopsida</taxon>
        <taxon>eudicotyledons</taxon>
        <taxon>Gunneridae</taxon>
        <taxon>Pentapetalae</taxon>
        <taxon>asterids</taxon>
        <taxon>lamiids</taxon>
        <taxon>Solanales</taxon>
        <taxon>Solanaceae</taxon>
        <taxon>Solanoideae</taxon>
        <taxon>Datureae</taxon>
        <taxon>Datura</taxon>
    </lineage>
</organism>
<keyword evidence="2" id="KW-1185">Reference proteome</keyword>
<comment type="caution">
    <text evidence="1">The sequence shown here is derived from an EMBL/GenBank/DDBJ whole genome shotgun (WGS) entry which is preliminary data.</text>
</comment>
<dbReference type="Proteomes" id="UP000823775">
    <property type="component" value="Unassembled WGS sequence"/>
</dbReference>
<feature type="non-terminal residue" evidence="1">
    <location>
        <position position="51"/>
    </location>
</feature>
<sequence length="51" mass="5699">VDTKGETVVNTQMEHKALLIPMEEMMTIDILAAVLMNYEGEGVPEYTKTVN</sequence>
<feature type="non-terminal residue" evidence="1">
    <location>
        <position position="1"/>
    </location>
</feature>
<evidence type="ECO:0000313" key="2">
    <source>
        <dbReference type="Proteomes" id="UP000823775"/>
    </source>
</evidence>
<dbReference type="EMBL" id="JACEIK010006397">
    <property type="protein sequence ID" value="MCE2055619.1"/>
    <property type="molecule type" value="Genomic_DNA"/>
</dbReference>
<proteinExistence type="predicted"/>
<accession>A0ABS8W0D7</accession>
<evidence type="ECO:0000313" key="1">
    <source>
        <dbReference type="EMBL" id="MCE2055619.1"/>
    </source>
</evidence>
<reference evidence="1 2" key="1">
    <citation type="journal article" date="2021" name="BMC Genomics">
        <title>Datura genome reveals duplications of psychoactive alkaloid biosynthetic genes and high mutation rate following tissue culture.</title>
        <authorList>
            <person name="Rajewski A."/>
            <person name="Carter-House D."/>
            <person name="Stajich J."/>
            <person name="Litt A."/>
        </authorList>
    </citation>
    <scope>NUCLEOTIDE SEQUENCE [LARGE SCALE GENOMIC DNA]</scope>
    <source>
        <strain evidence="1">AR-01</strain>
    </source>
</reference>
<protein>
    <submittedName>
        <fullName evidence="1">Uncharacterized protein</fullName>
    </submittedName>
</protein>
<name>A0ABS8W0D7_DATST</name>